<gene>
    <name evidence="1" type="ORF">LCGC14_0266810</name>
</gene>
<dbReference type="AlphaFoldDB" id="A0A0F9TZR9"/>
<comment type="caution">
    <text evidence="1">The sequence shown here is derived from an EMBL/GenBank/DDBJ whole genome shotgun (WGS) entry which is preliminary data.</text>
</comment>
<reference evidence="1" key="1">
    <citation type="journal article" date="2015" name="Nature">
        <title>Complex archaea that bridge the gap between prokaryotes and eukaryotes.</title>
        <authorList>
            <person name="Spang A."/>
            <person name="Saw J.H."/>
            <person name="Jorgensen S.L."/>
            <person name="Zaremba-Niedzwiedzka K."/>
            <person name="Martijn J."/>
            <person name="Lind A.E."/>
            <person name="van Eijk R."/>
            <person name="Schleper C."/>
            <person name="Guy L."/>
            <person name="Ettema T.J."/>
        </authorList>
    </citation>
    <scope>NUCLEOTIDE SEQUENCE</scope>
</reference>
<protein>
    <submittedName>
        <fullName evidence="1">Uncharacterized protein</fullName>
    </submittedName>
</protein>
<sequence>MNVDIIKIEYMMNMIKNKNVGHYDLDLIMFILYKNIIDELFEHDGPYSVEHPWQPPYQQVD</sequence>
<dbReference type="EMBL" id="LAZR01000146">
    <property type="protein sequence ID" value="KKN86505.1"/>
    <property type="molecule type" value="Genomic_DNA"/>
</dbReference>
<accession>A0A0F9TZR9</accession>
<evidence type="ECO:0000313" key="1">
    <source>
        <dbReference type="EMBL" id="KKN86505.1"/>
    </source>
</evidence>
<name>A0A0F9TZR9_9ZZZZ</name>
<organism evidence="1">
    <name type="scientific">marine sediment metagenome</name>
    <dbReference type="NCBI Taxonomy" id="412755"/>
    <lineage>
        <taxon>unclassified sequences</taxon>
        <taxon>metagenomes</taxon>
        <taxon>ecological metagenomes</taxon>
    </lineage>
</organism>
<proteinExistence type="predicted"/>